<sequence length="284" mass="31111">MSAPVDAPDWRRLTQDQLDLGFNNTIHVPETPTIVAEWDRLSAEMRARYPQSLDLRYGPRERNRIDFLKANNGGPTLVFIHGGYWQTRAKETFAFCARGPMAHGINVALIGYTLAPDATLDQIVDEVRTGIDTLVNELPALGSSADNMVVSGWSAGGHLSSMTLGHPHIKAGLLISGIYDLEPIRHSYLNAKLGLDEAMSRRNSPVLQPGRIDKPLVVVAGSGELPLLRKQSADFAAHRAIHGLPIVYEEIPGANHFTMMDELASPSGRLTTLVRQLFEQTSSS</sequence>
<dbReference type="Gene3D" id="3.40.50.1820">
    <property type="entry name" value="alpha/beta hydrolase"/>
    <property type="match status" value="1"/>
</dbReference>
<name>A0A840N217_9BRAD</name>
<feature type="domain" description="BD-FAE-like" evidence="2">
    <location>
        <begin position="73"/>
        <end position="163"/>
    </location>
</feature>
<dbReference type="PANTHER" id="PTHR48081:SF33">
    <property type="entry name" value="KYNURENINE FORMAMIDASE"/>
    <property type="match status" value="1"/>
</dbReference>
<evidence type="ECO:0000313" key="3">
    <source>
        <dbReference type="EMBL" id="MBB5050786.1"/>
    </source>
</evidence>
<reference evidence="3 4" key="1">
    <citation type="submission" date="2020-08" db="EMBL/GenBank/DDBJ databases">
        <title>Genomic Encyclopedia of Type Strains, Phase IV (KMG-IV): sequencing the most valuable type-strain genomes for metagenomic binning, comparative biology and taxonomic classification.</title>
        <authorList>
            <person name="Goeker M."/>
        </authorList>
    </citation>
    <scope>NUCLEOTIDE SEQUENCE [LARGE SCALE GENOMIC DNA]</scope>
    <source>
        <strain evidence="3 4">DSM 17498</strain>
    </source>
</reference>
<comment type="caution">
    <text evidence="3">The sequence shown here is derived from an EMBL/GenBank/DDBJ whole genome shotgun (WGS) entry which is preliminary data.</text>
</comment>
<accession>A0A840N217</accession>
<dbReference type="PANTHER" id="PTHR48081">
    <property type="entry name" value="AB HYDROLASE SUPERFAMILY PROTEIN C4A8.06C"/>
    <property type="match status" value="1"/>
</dbReference>
<evidence type="ECO:0000256" key="1">
    <source>
        <dbReference type="ARBA" id="ARBA00022801"/>
    </source>
</evidence>
<protein>
    <submittedName>
        <fullName evidence="3">Acetyl esterase/lipase</fullName>
    </submittedName>
</protein>
<dbReference type="Proteomes" id="UP000521227">
    <property type="component" value="Unassembled WGS sequence"/>
</dbReference>
<dbReference type="InterPro" id="IPR050300">
    <property type="entry name" value="GDXG_lipolytic_enzyme"/>
</dbReference>
<dbReference type="AlphaFoldDB" id="A0A840N217"/>
<organism evidence="3 4">
    <name type="scientific">Afipia massiliensis</name>
    <dbReference type="NCBI Taxonomy" id="211460"/>
    <lineage>
        <taxon>Bacteria</taxon>
        <taxon>Pseudomonadati</taxon>
        <taxon>Pseudomonadota</taxon>
        <taxon>Alphaproteobacteria</taxon>
        <taxon>Hyphomicrobiales</taxon>
        <taxon>Nitrobacteraceae</taxon>
        <taxon>Afipia</taxon>
    </lineage>
</organism>
<proteinExistence type="predicted"/>
<dbReference type="InterPro" id="IPR029058">
    <property type="entry name" value="AB_hydrolase_fold"/>
</dbReference>
<dbReference type="SUPFAM" id="SSF53474">
    <property type="entry name" value="alpha/beta-Hydrolases"/>
    <property type="match status" value="1"/>
</dbReference>
<gene>
    <name evidence="3" type="ORF">HNQ36_000734</name>
</gene>
<dbReference type="EMBL" id="JACHIJ010000001">
    <property type="protein sequence ID" value="MBB5050786.1"/>
    <property type="molecule type" value="Genomic_DNA"/>
</dbReference>
<keyword evidence="1" id="KW-0378">Hydrolase</keyword>
<dbReference type="InterPro" id="IPR049492">
    <property type="entry name" value="BD-FAE-like_dom"/>
</dbReference>
<evidence type="ECO:0000259" key="2">
    <source>
        <dbReference type="Pfam" id="PF20434"/>
    </source>
</evidence>
<dbReference type="GO" id="GO:0016787">
    <property type="term" value="F:hydrolase activity"/>
    <property type="evidence" value="ECO:0007669"/>
    <property type="project" value="UniProtKB-KW"/>
</dbReference>
<evidence type="ECO:0000313" key="4">
    <source>
        <dbReference type="Proteomes" id="UP000521227"/>
    </source>
</evidence>
<dbReference type="Pfam" id="PF20434">
    <property type="entry name" value="BD-FAE"/>
    <property type="match status" value="1"/>
</dbReference>
<dbReference type="RefSeq" id="WP_184082561.1">
    <property type="nucleotide sequence ID" value="NZ_JACHIJ010000001.1"/>
</dbReference>